<keyword evidence="1" id="KW-1185">Reference proteome</keyword>
<sequence>MADDEIGNLSHNHPLFLKDSDGPGTALILLKLTGPENYALWSRLMQVALLVKNKLDFVDGTCLKSSFRGDLATRIKDLCGSPNKTKAIAILMELNESYSHVRRDVLLKRPVLNVNQAYSIVMQEESQRKFGVVEVNRDLLTMLVRKAQAFKNKRPGLICDYCGYKGYLKENCYKIIGYPPDFKKDQYKQLVNMLTISSAGDNTSSSDGSANLAERIKEIDKGSNDGVQIPTDSRSEITYTRDAIVMETQRITNVLHVPDFKFNLLSVSKLTKELCCSACFYPDFVVFQGLFNGKNQFETSIKVLRSDNGTEFYNAKYCVKTADYTINKLPTRVLKGKSPYEVLYGKPSKIDHLRLFECLCYTSTLPKGDKFPPRARRTVLIGYLETQKGYRLFDLDSKTFLVSRDVSFREKTFLFKQSGEPPKDLFLLSPINHTECTVQPTQHVHEGQSLQEESDTVPSEELAQVEEEDTDTTVGDNSYATTADKIGHDLDAGMDNEASLELESEMENGASSAEVPMHKELHEQPVTSLESVVARRSTRGFKPPIWHKDYVTSWTPSKGLTHSITNNVQYEHLPAHYQSSLTEFSNNIEPSSFKEASQDDRWVDAMKQEIHALEENNTWEIVDFPSRKKPIGSKWVHKIKYKANGEIDRFKARLVAKGYTQQESLDYHETLFPIAKMVRVRTIISLVASEGWNLYQMDVNNAFIFKQASRQWNIKLSNALLNAGYSQSAYNHSMFTKRGDGRHIVIILVYVDDILITGSNNDLPTQHVHEGQSLQEESDTVPSEELAQVEEEDTDTTAGDNCHATTGDNIGHDLDAGVKNEASLKLELEMENGASSAEHLPAHYQSYLTEFSNNIEPSSFREASQDDRWVDVMKQEIHAFEENNIWEIVDLPSRKKPIGSKWVYKINYKANGEIDRFKARLVAKDYTQQKALDYHETFSLVAKMVIIRTVINLAASEGWNIYQMDANNAFLQGDLI</sequence>
<evidence type="ECO:0000313" key="1">
    <source>
        <dbReference type="Proteomes" id="UP000790787"/>
    </source>
</evidence>
<proteinExistence type="predicted"/>
<organism evidence="1 2">
    <name type="scientific">Nicotiana tabacum</name>
    <name type="common">Common tobacco</name>
    <dbReference type="NCBI Taxonomy" id="4097"/>
    <lineage>
        <taxon>Eukaryota</taxon>
        <taxon>Viridiplantae</taxon>
        <taxon>Streptophyta</taxon>
        <taxon>Embryophyta</taxon>
        <taxon>Tracheophyta</taxon>
        <taxon>Spermatophyta</taxon>
        <taxon>Magnoliopsida</taxon>
        <taxon>eudicotyledons</taxon>
        <taxon>Gunneridae</taxon>
        <taxon>Pentapetalae</taxon>
        <taxon>asterids</taxon>
        <taxon>lamiids</taxon>
        <taxon>Solanales</taxon>
        <taxon>Solanaceae</taxon>
        <taxon>Nicotianoideae</taxon>
        <taxon>Nicotianeae</taxon>
        <taxon>Nicotiana</taxon>
    </lineage>
</organism>
<gene>
    <name evidence="2" type="primary">LOC142178500</name>
</gene>
<evidence type="ECO:0000313" key="2">
    <source>
        <dbReference type="RefSeq" id="XP_075104254.1"/>
    </source>
</evidence>
<reference evidence="1" key="1">
    <citation type="journal article" date="2014" name="Nat. Commun.">
        <title>The tobacco genome sequence and its comparison with those of tomato and potato.</title>
        <authorList>
            <person name="Sierro N."/>
            <person name="Battey J.N."/>
            <person name="Ouadi S."/>
            <person name="Bakaher N."/>
            <person name="Bovet L."/>
            <person name="Willig A."/>
            <person name="Goepfert S."/>
            <person name="Peitsch M.C."/>
            <person name="Ivanov N.V."/>
        </authorList>
    </citation>
    <scope>NUCLEOTIDE SEQUENCE [LARGE SCALE GENOMIC DNA]</scope>
</reference>
<protein>
    <submittedName>
        <fullName evidence="2">Uncharacterized protein LOC142178500</fullName>
    </submittedName>
</protein>
<accession>A0AC58U4F9</accession>
<dbReference type="RefSeq" id="XP_075104254.1">
    <property type="nucleotide sequence ID" value="XM_075248153.1"/>
</dbReference>
<reference evidence="2" key="2">
    <citation type="submission" date="2025-08" db="UniProtKB">
        <authorList>
            <consortium name="RefSeq"/>
        </authorList>
    </citation>
    <scope>IDENTIFICATION</scope>
    <source>
        <tissue evidence="2">Leaf</tissue>
    </source>
</reference>
<name>A0AC58U4F9_TOBAC</name>
<dbReference type="Proteomes" id="UP000790787">
    <property type="component" value="Chromosome 3"/>
</dbReference>